<gene>
    <name evidence="1" type="ORF">BTN49_2821</name>
</gene>
<dbReference type="EMBL" id="NBYY01000033">
    <property type="protein sequence ID" value="PCS21572.1"/>
    <property type="molecule type" value="Genomic_DNA"/>
</dbReference>
<evidence type="ECO:0000313" key="1">
    <source>
        <dbReference type="EMBL" id="PCS21572.1"/>
    </source>
</evidence>
<reference evidence="2" key="1">
    <citation type="submission" date="2017-04" db="EMBL/GenBank/DDBJ databases">
        <title>Genome evolution of the luminous symbionts of deep sea anglerfish.</title>
        <authorList>
            <person name="Hendry T.A."/>
        </authorList>
    </citation>
    <scope>NUCLEOTIDE SEQUENCE [LARGE SCALE GENOMIC DNA]</scope>
</reference>
<comment type="caution">
    <text evidence="1">The sequence shown here is derived from an EMBL/GenBank/DDBJ whole genome shotgun (WGS) entry which is preliminary data.</text>
</comment>
<sequence>MFGEYTPLMKSGLLQRLLANGKAILDAELCLQKGYPHPSQEY</sequence>
<protein>
    <submittedName>
        <fullName evidence="1">Uncharacterized protein</fullName>
    </submittedName>
</protein>
<dbReference type="Proteomes" id="UP000219020">
    <property type="component" value="Unassembled WGS sequence"/>
</dbReference>
<name>A0A2A5T091_9GAMM</name>
<keyword evidence="2" id="KW-1185">Reference proteome</keyword>
<dbReference type="RefSeq" id="WP_339378822.1">
    <property type="nucleotide sequence ID" value="NZ_CAWPDG010000174.1"/>
</dbReference>
<organism evidence="1 2">
    <name type="scientific">Candidatus Enterovibrio escicola</name>
    <dbReference type="NCBI Taxonomy" id="1927127"/>
    <lineage>
        <taxon>Bacteria</taxon>
        <taxon>Pseudomonadati</taxon>
        <taxon>Pseudomonadota</taxon>
        <taxon>Gammaproteobacteria</taxon>
        <taxon>Vibrionales</taxon>
        <taxon>Vibrionaceae</taxon>
        <taxon>Enterovibrio</taxon>
    </lineage>
</organism>
<dbReference type="AlphaFoldDB" id="A0A2A5T091"/>
<proteinExistence type="predicted"/>
<accession>A0A2A5T091</accession>
<evidence type="ECO:0000313" key="2">
    <source>
        <dbReference type="Proteomes" id="UP000219020"/>
    </source>
</evidence>